<dbReference type="EMBL" id="JABEBT010000203">
    <property type="protein sequence ID" value="KAF7624754.1"/>
    <property type="molecule type" value="Genomic_DNA"/>
</dbReference>
<dbReference type="SUPFAM" id="SSF52490">
    <property type="entry name" value="Tubulin nucleotide-binding domain-like"/>
    <property type="match status" value="1"/>
</dbReference>
<name>A0A8S9Z822_9BILA</name>
<dbReference type="Gene3D" id="3.40.50.1440">
    <property type="entry name" value="Tubulin/FtsZ, GTPase domain"/>
    <property type="match status" value="1"/>
</dbReference>
<gene>
    <name evidence="1" type="ORF">Mgra_00009978</name>
</gene>
<evidence type="ECO:0000313" key="1">
    <source>
        <dbReference type="EMBL" id="KAF7624754.1"/>
    </source>
</evidence>
<dbReference type="PROSITE" id="PS00228">
    <property type="entry name" value="TUBULIN_B_AUTOREG"/>
    <property type="match status" value="1"/>
</dbReference>
<comment type="caution">
    <text evidence="1">The sequence shown here is derived from an EMBL/GenBank/DDBJ whole genome shotgun (WGS) entry which is preliminary data.</text>
</comment>
<dbReference type="InterPro" id="IPR013838">
    <property type="entry name" value="Beta-tubulin_BS"/>
</dbReference>
<protein>
    <submittedName>
        <fullName evidence="1">Tubulin domain-containing protein</fullName>
    </submittedName>
</protein>
<accession>A0A8S9Z822</accession>
<dbReference type="AlphaFoldDB" id="A0A8S9Z822"/>
<organism evidence="1 2">
    <name type="scientific">Meloidogyne graminicola</name>
    <dbReference type="NCBI Taxonomy" id="189291"/>
    <lineage>
        <taxon>Eukaryota</taxon>
        <taxon>Metazoa</taxon>
        <taxon>Ecdysozoa</taxon>
        <taxon>Nematoda</taxon>
        <taxon>Chromadorea</taxon>
        <taxon>Rhabditida</taxon>
        <taxon>Tylenchina</taxon>
        <taxon>Tylenchomorpha</taxon>
        <taxon>Tylenchoidea</taxon>
        <taxon>Meloidogynidae</taxon>
        <taxon>Meloidogyninae</taxon>
        <taxon>Meloidogyne</taxon>
    </lineage>
</organism>
<keyword evidence="2" id="KW-1185">Reference proteome</keyword>
<dbReference type="InterPro" id="IPR036525">
    <property type="entry name" value="Tubulin/FtsZ_GTPase_sf"/>
</dbReference>
<reference evidence="1" key="1">
    <citation type="journal article" date="2020" name="Ecol. Evol.">
        <title>Genome structure and content of the rice root-knot nematode (Meloidogyne graminicola).</title>
        <authorList>
            <person name="Phan N.T."/>
            <person name="Danchin E.G.J."/>
            <person name="Klopp C."/>
            <person name="Perfus-Barbeoch L."/>
            <person name="Kozlowski D.K."/>
            <person name="Koutsovoulos G.D."/>
            <person name="Lopez-Roques C."/>
            <person name="Bouchez O."/>
            <person name="Zahm M."/>
            <person name="Besnard G."/>
            <person name="Bellafiore S."/>
        </authorList>
    </citation>
    <scope>NUCLEOTIDE SEQUENCE</scope>
    <source>
        <strain evidence="1">VN-18</strain>
    </source>
</reference>
<evidence type="ECO:0000313" key="2">
    <source>
        <dbReference type="Proteomes" id="UP000605970"/>
    </source>
</evidence>
<sequence>MREIVHLQAGQRGNKIGSKFWEVISD</sequence>
<dbReference type="Proteomes" id="UP000605970">
    <property type="component" value="Unassembled WGS sequence"/>
</dbReference>
<proteinExistence type="predicted"/>